<dbReference type="Proteomes" id="UP000218890">
    <property type="component" value="Chromosome"/>
</dbReference>
<name>A0A0X8X9C7_HALHR</name>
<dbReference type="PROSITE" id="PS51832">
    <property type="entry name" value="HD_GYP"/>
    <property type="match status" value="1"/>
</dbReference>
<sequence length="417" mass="46850">MDAEGKEKIKDDKEISRIPVGELKPGMYLHDLGLDWLRHPFLTNSFYLDAPSINKIRQLGVDHVWIDESKKVEQDKVEEKNSEEAVRSKQGKRPKSKKVVPSLEQAQETTLEARETVQELFRGVYHQEEFPNFKGLQSTADELLTSVANNPAAMLSVGRLRTRDGYTYEHSVNCGVLMMIFASFYGLGEYHVRTLGIAGFLHDIGKVRVPNEILQKPGALTDEEFTEIKKHSSHGYQILKDTPGIPEKALEVARLHHERVDGKGYPDALPESKIPFEARLAAIVDVYDALTAVRCYKDGMTPTQALRQMMAEAGAKFDQNLFKRFIKCIGVYPPGSIVRLSNGQLGVVENVSRENSAKPIVRVVYDIEREEHIDPPRVINVSRENGLSVISSESLTDWAFLEERLLVSGNSQAHVNG</sequence>
<feature type="region of interest" description="Disordered" evidence="1">
    <location>
        <begin position="74"/>
        <end position="107"/>
    </location>
</feature>
<proteinExistence type="predicted"/>
<dbReference type="InterPro" id="IPR037522">
    <property type="entry name" value="HD_GYP_dom"/>
</dbReference>
<dbReference type="CDD" id="cd00077">
    <property type="entry name" value="HDc"/>
    <property type="match status" value="1"/>
</dbReference>
<protein>
    <submittedName>
        <fullName evidence="3">Response regulator</fullName>
    </submittedName>
</protein>
<accession>A0A0X8X9C7</accession>
<dbReference type="PANTHER" id="PTHR43155">
    <property type="entry name" value="CYCLIC DI-GMP PHOSPHODIESTERASE PA4108-RELATED"/>
    <property type="match status" value="1"/>
</dbReference>
<organism evidence="3 4">
    <name type="scientific">Halorhodospira halochloris</name>
    <name type="common">Ectothiorhodospira halochloris</name>
    <dbReference type="NCBI Taxonomy" id="1052"/>
    <lineage>
        <taxon>Bacteria</taxon>
        <taxon>Pseudomonadati</taxon>
        <taxon>Pseudomonadota</taxon>
        <taxon>Gammaproteobacteria</taxon>
        <taxon>Chromatiales</taxon>
        <taxon>Ectothiorhodospiraceae</taxon>
        <taxon>Halorhodospira</taxon>
    </lineage>
</organism>
<gene>
    <name evidence="3" type="ORF">HH1059_11780</name>
</gene>
<dbReference type="EMBL" id="AP017372">
    <property type="protein sequence ID" value="BAU57871.1"/>
    <property type="molecule type" value="Genomic_DNA"/>
</dbReference>
<evidence type="ECO:0000313" key="3">
    <source>
        <dbReference type="EMBL" id="BAU57871.1"/>
    </source>
</evidence>
<evidence type="ECO:0000313" key="4">
    <source>
        <dbReference type="Proteomes" id="UP000218890"/>
    </source>
</evidence>
<dbReference type="Gene3D" id="1.10.3210.10">
    <property type="entry name" value="Hypothetical protein af1432"/>
    <property type="match status" value="1"/>
</dbReference>
<evidence type="ECO:0000259" key="2">
    <source>
        <dbReference type="PROSITE" id="PS51832"/>
    </source>
</evidence>
<keyword evidence="4" id="KW-1185">Reference proteome</keyword>
<dbReference type="PANTHER" id="PTHR43155:SF2">
    <property type="entry name" value="CYCLIC DI-GMP PHOSPHODIESTERASE PA4108"/>
    <property type="match status" value="1"/>
</dbReference>
<feature type="compositionally biased region" description="Basic residues" evidence="1">
    <location>
        <begin position="89"/>
        <end position="98"/>
    </location>
</feature>
<dbReference type="Pfam" id="PF11871">
    <property type="entry name" value="DUF3391"/>
    <property type="match status" value="1"/>
</dbReference>
<dbReference type="RefSeq" id="WP_096409208.1">
    <property type="nucleotide sequence ID" value="NZ_AP017372.2"/>
</dbReference>
<feature type="domain" description="HD-GYP" evidence="2">
    <location>
        <begin position="145"/>
        <end position="341"/>
    </location>
</feature>
<feature type="compositionally biased region" description="Basic and acidic residues" evidence="1">
    <location>
        <begin position="74"/>
        <end position="87"/>
    </location>
</feature>
<dbReference type="Pfam" id="PF13487">
    <property type="entry name" value="HD_5"/>
    <property type="match status" value="1"/>
</dbReference>
<dbReference type="SUPFAM" id="SSF109604">
    <property type="entry name" value="HD-domain/PDEase-like"/>
    <property type="match status" value="1"/>
</dbReference>
<dbReference type="GO" id="GO:0008081">
    <property type="term" value="F:phosphoric diester hydrolase activity"/>
    <property type="evidence" value="ECO:0007669"/>
    <property type="project" value="UniProtKB-ARBA"/>
</dbReference>
<dbReference type="InterPro" id="IPR003607">
    <property type="entry name" value="HD/PDEase_dom"/>
</dbReference>
<dbReference type="InterPro" id="IPR021812">
    <property type="entry name" value="DUF3391"/>
</dbReference>
<dbReference type="AlphaFoldDB" id="A0A0X8X9C7"/>
<reference evidence="3" key="1">
    <citation type="submission" date="2016-02" db="EMBL/GenBank/DDBJ databases">
        <title>Halorhodospira halochloris DSM-1059 complete genome, version 2.</title>
        <authorList>
            <person name="Tsukatani Y."/>
        </authorList>
    </citation>
    <scope>NUCLEOTIDE SEQUENCE</scope>
    <source>
        <strain evidence="3">DSM 1059</strain>
    </source>
</reference>
<dbReference type="SMART" id="SM00471">
    <property type="entry name" value="HDc"/>
    <property type="match status" value="1"/>
</dbReference>
<dbReference type="OrthoDB" id="9802066at2"/>
<dbReference type="KEGG" id="hhk:HH1059_11780"/>
<evidence type="ECO:0000256" key="1">
    <source>
        <dbReference type="SAM" id="MobiDB-lite"/>
    </source>
</evidence>